<dbReference type="Proteomes" id="UP000694846">
    <property type="component" value="Unplaced"/>
</dbReference>
<evidence type="ECO:0000259" key="1">
    <source>
        <dbReference type="PROSITE" id="PS51029"/>
    </source>
</evidence>
<name>A0A8B8G3D2_9HEMI</name>
<dbReference type="Pfam" id="PF10545">
    <property type="entry name" value="MADF_DNA_bdg"/>
    <property type="match status" value="1"/>
</dbReference>
<evidence type="ECO:0000313" key="2">
    <source>
        <dbReference type="Proteomes" id="UP000694846"/>
    </source>
</evidence>
<dbReference type="OrthoDB" id="6416242at2759"/>
<dbReference type="AlphaFoldDB" id="A0A8B8G3D2"/>
<organism evidence="2 3">
    <name type="scientific">Sipha flava</name>
    <name type="common">yellow sugarcane aphid</name>
    <dbReference type="NCBI Taxonomy" id="143950"/>
    <lineage>
        <taxon>Eukaryota</taxon>
        <taxon>Metazoa</taxon>
        <taxon>Ecdysozoa</taxon>
        <taxon>Arthropoda</taxon>
        <taxon>Hexapoda</taxon>
        <taxon>Insecta</taxon>
        <taxon>Pterygota</taxon>
        <taxon>Neoptera</taxon>
        <taxon>Paraneoptera</taxon>
        <taxon>Hemiptera</taxon>
        <taxon>Sternorrhyncha</taxon>
        <taxon>Aphidomorpha</taxon>
        <taxon>Aphidoidea</taxon>
        <taxon>Aphididae</taxon>
        <taxon>Sipha</taxon>
    </lineage>
</organism>
<feature type="domain" description="MADF" evidence="1">
    <location>
        <begin position="8"/>
        <end position="87"/>
    </location>
</feature>
<dbReference type="PROSITE" id="PS51029">
    <property type="entry name" value="MADF"/>
    <property type="match status" value="1"/>
</dbReference>
<accession>A0A8B8G3D2</accession>
<dbReference type="InterPro" id="IPR006578">
    <property type="entry name" value="MADF-dom"/>
</dbReference>
<sequence length="87" mass="10373">MSSFEEESLIENIREHKSLYDIFSVDYKDNNIHEEAWEEIGANLQISDGESEYMDNSWHAYKSNYYFPNNTLYSKQYQILLGCFIGR</sequence>
<dbReference type="GeneID" id="112688277"/>
<gene>
    <name evidence="3" type="primary">LOC112688277</name>
</gene>
<proteinExistence type="predicted"/>
<dbReference type="RefSeq" id="XP_025417175.1">
    <property type="nucleotide sequence ID" value="XM_025561390.1"/>
</dbReference>
<reference evidence="3" key="1">
    <citation type="submission" date="2025-08" db="UniProtKB">
        <authorList>
            <consortium name="RefSeq"/>
        </authorList>
    </citation>
    <scope>IDENTIFICATION</scope>
    <source>
        <tissue evidence="3">Whole body</tissue>
    </source>
</reference>
<keyword evidence="2" id="KW-1185">Reference proteome</keyword>
<evidence type="ECO:0000313" key="3">
    <source>
        <dbReference type="RefSeq" id="XP_025417175.1"/>
    </source>
</evidence>
<protein>
    <submittedName>
        <fullName evidence="3">Uncharacterized protein LOC112688277</fullName>
    </submittedName>
</protein>